<comment type="caution">
    <text evidence="1">The sequence shown here is derived from an EMBL/GenBank/DDBJ whole genome shotgun (WGS) entry which is preliminary data.</text>
</comment>
<sequence>MENKLCSIYKDGLNFPYCSATAFYYLDSIDVPDKFWSNCCDQAKRLNESLLENWFESEYIEDILVGRHRSLLCGSWNEVFFLSPYLMHTEPICITPLSDFNSKSFPFADDHKSLLHISKIWNILNATKHWPNSSRKDVFSFDIRKGVKEDLVYNDHFQRATHLEQKNLSIRVIDFEDSNVLHYIFDFISNEIFAVSSRGRFWKWTWWFLEILWRISQIIGSSPMEIEDYIFGAYLIRQKILKLPDNL</sequence>
<gene>
    <name evidence="1" type="ORF">ACD_2C00001G0002</name>
</gene>
<name>K2G7I3_9BACT</name>
<protein>
    <submittedName>
        <fullName evidence="1">Uncharacterized protein</fullName>
    </submittedName>
</protein>
<organism evidence="1">
    <name type="scientific">uncultured bacterium</name>
    <name type="common">gcode 4</name>
    <dbReference type="NCBI Taxonomy" id="1234023"/>
    <lineage>
        <taxon>Bacteria</taxon>
        <taxon>environmental samples</taxon>
    </lineage>
</organism>
<evidence type="ECO:0000313" key="1">
    <source>
        <dbReference type="EMBL" id="EKE30352.1"/>
    </source>
</evidence>
<reference evidence="1" key="1">
    <citation type="journal article" date="2012" name="Science">
        <title>Fermentation, hydrogen, and sulfur metabolism in multiple uncultivated bacterial phyla.</title>
        <authorList>
            <person name="Wrighton K.C."/>
            <person name="Thomas B.C."/>
            <person name="Sharon I."/>
            <person name="Miller C.S."/>
            <person name="Castelle C.J."/>
            <person name="VerBerkmoes N.C."/>
            <person name="Wilkins M.J."/>
            <person name="Hettich R.L."/>
            <person name="Lipton M.S."/>
            <person name="Williams K.H."/>
            <person name="Long P.E."/>
            <person name="Banfield J.F."/>
        </authorList>
    </citation>
    <scope>NUCLEOTIDE SEQUENCE [LARGE SCALE GENOMIC DNA]</scope>
</reference>
<dbReference type="AlphaFoldDB" id="K2G7I3"/>
<proteinExistence type="predicted"/>
<dbReference type="EMBL" id="AMFJ01000001">
    <property type="protein sequence ID" value="EKE30352.1"/>
    <property type="molecule type" value="Genomic_DNA"/>
</dbReference>
<accession>K2G7I3</accession>